<evidence type="ECO:0000313" key="1">
    <source>
        <dbReference type="EMBL" id="QHU18953.1"/>
    </source>
</evidence>
<protein>
    <submittedName>
        <fullName evidence="1">Uncharacterized protein</fullName>
    </submittedName>
</protein>
<sequence length="145" mass="15938">MTSFRTGSNSYGQFWFGGTTFPGFLFKKNVGVGARRSTQFTPGGTIICNRPTELWNKYTPGSGVGGSSVATRRAKMIHATSCNNNQLCGRFLTQLGQNQIRVSQYNNPGSNLSVYQDAAFYFTPGFSIDKSVDPNKTPTIREMLL</sequence>
<accession>A0A6C0KNV3</accession>
<dbReference type="AlphaFoldDB" id="A0A6C0KNV3"/>
<reference evidence="1" key="1">
    <citation type="journal article" date="2020" name="Nature">
        <title>Giant virus diversity and host interactions through global metagenomics.</title>
        <authorList>
            <person name="Schulz F."/>
            <person name="Roux S."/>
            <person name="Paez-Espino D."/>
            <person name="Jungbluth S."/>
            <person name="Walsh D.A."/>
            <person name="Denef V.J."/>
            <person name="McMahon K.D."/>
            <person name="Konstantinidis K.T."/>
            <person name="Eloe-Fadrosh E.A."/>
            <person name="Kyrpides N.C."/>
            <person name="Woyke T."/>
        </authorList>
    </citation>
    <scope>NUCLEOTIDE SEQUENCE</scope>
    <source>
        <strain evidence="1">GVMAG-S-3300013014-104</strain>
    </source>
</reference>
<organism evidence="1">
    <name type="scientific">viral metagenome</name>
    <dbReference type="NCBI Taxonomy" id="1070528"/>
    <lineage>
        <taxon>unclassified sequences</taxon>
        <taxon>metagenomes</taxon>
        <taxon>organismal metagenomes</taxon>
    </lineage>
</organism>
<proteinExistence type="predicted"/>
<name>A0A6C0KNV3_9ZZZZ</name>
<dbReference type="EMBL" id="MN740943">
    <property type="protein sequence ID" value="QHU18953.1"/>
    <property type="molecule type" value="Genomic_DNA"/>
</dbReference>